<dbReference type="InterPro" id="IPR004557">
    <property type="entry name" value="PrmC-related"/>
</dbReference>
<evidence type="ECO:0000256" key="5">
    <source>
        <dbReference type="ARBA" id="ARBA00022691"/>
    </source>
</evidence>
<evidence type="ECO:0000256" key="3">
    <source>
        <dbReference type="ARBA" id="ARBA00022603"/>
    </source>
</evidence>
<evidence type="ECO:0000256" key="6">
    <source>
        <dbReference type="ARBA" id="ARBA00023242"/>
    </source>
</evidence>
<dbReference type="InterPro" id="IPR002052">
    <property type="entry name" value="DNA_methylase_N6_adenine_CS"/>
</dbReference>
<evidence type="ECO:0000256" key="13">
    <source>
        <dbReference type="ARBA" id="ARBA00080992"/>
    </source>
</evidence>
<dbReference type="PANTHER" id="PTHR45875:SF1">
    <property type="entry name" value="METHYLTRANSFERASE N6AMT1"/>
    <property type="match status" value="1"/>
</dbReference>
<evidence type="ECO:0000256" key="4">
    <source>
        <dbReference type="ARBA" id="ARBA00022679"/>
    </source>
</evidence>
<evidence type="ECO:0000313" key="19">
    <source>
        <dbReference type="Proteomes" id="UP001200034"/>
    </source>
</evidence>
<protein>
    <recommendedName>
        <fullName evidence="15">Methyltransferase HEMK2</fullName>
    </recommendedName>
    <alternativeName>
        <fullName evidence="14">HemK methyltransferase family member 2</fullName>
    </alternativeName>
    <alternativeName>
        <fullName evidence="12">Lysine N-methyltransferase 9</fullName>
    </alternativeName>
    <alternativeName>
        <fullName evidence="11">Methylarsonite methyltransferase N6AMT1</fullName>
    </alternativeName>
    <alternativeName>
        <fullName evidence="16">Methyltransferase N6AMT1</fullName>
    </alternativeName>
    <alternativeName>
        <fullName evidence="13">Protein N(5)-glutamine methyltransferase</fullName>
    </alternativeName>
</protein>
<dbReference type="Gene3D" id="3.40.50.150">
    <property type="entry name" value="Vaccinia Virus protein VP39"/>
    <property type="match status" value="1"/>
</dbReference>
<dbReference type="Pfam" id="PF05175">
    <property type="entry name" value="MTS"/>
    <property type="match status" value="1"/>
</dbReference>
<comment type="subcellular location">
    <subcellularLocation>
        <location evidence="1">Nucleus</location>
    </subcellularLocation>
</comment>
<evidence type="ECO:0000256" key="2">
    <source>
        <dbReference type="ARBA" id="ARBA00006149"/>
    </source>
</evidence>
<evidence type="ECO:0000256" key="9">
    <source>
        <dbReference type="ARBA" id="ARBA00053180"/>
    </source>
</evidence>
<keyword evidence="5" id="KW-0949">S-adenosyl-L-methionine</keyword>
<dbReference type="GO" id="GO:0003676">
    <property type="term" value="F:nucleic acid binding"/>
    <property type="evidence" value="ECO:0007669"/>
    <property type="project" value="InterPro"/>
</dbReference>
<dbReference type="InterPro" id="IPR029063">
    <property type="entry name" value="SAM-dependent_MTases_sf"/>
</dbReference>
<proteinExistence type="inferred from homology"/>
<accession>A0AAD4K6Z3</accession>
<comment type="subunit">
    <text evidence="10">Heterodimer; heterodimerization with TRMT112 is required for S-adenosyl-L-methionine-binding.</text>
</comment>
<comment type="catalytic activity">
    <reaction evidence="7">
        <text>L-lysyl-[histone] + S-adenosyl-L-methionine = N(6)-methyl-L-lysyl-[histone] + S-adenosyl-L-homocysteine + H(+)</text>
        <dbReference type="Rhea" id="RHEA:10024"/>
        <dbReference type="Rhea" id="RHEA-COMP:9845"/>
        <dbReference type="Rhea" id="RHEA-COMP:9846"/>
        <dbReference type="ChEBI" id="CHEBI:15378"/>
        <dbReference type="ChEBI" id="CHEBI:29969"/>
        <dbReference type="ChEBI" id="CHEBI:57856"/>
        <dbReference type="ChEBI" id="CHEBI:59789"/>
        <dbReference type="ChEBI" id="CHEBI:61929"/>
    </reaction>
    <physiologicalReaction direction="left-to-right" evidence="7">
        <dbReference type="Rhea" id="RHEA:10025"/>
    </physiologicalReaction>
</comment>
<dbReference type="PROSITE" id="PS00092">
    <property type="entry name" value="N6_MTASE"/>
    <property type="match status" value="1"/>
</dbReference>
<evidence type="ECO:0000256" key="16">
    <source>
        <dbReference type="ARBA" id="ARBA00093667"/>
    </source>
</evidence>
<dbReference type="GO" id="GO:0032259">
    <property type="term" value="P:methylation"/>
    <property type="evidence" value="ECO:0007669"/>
    <property type="project" value="UniProtKB-KW"/>
</dbReference>
<keyword evidence="19" id="KW-1185">Reference proteome</keyword>
<name>A0AAD4K6Z3_9MUSC</name>
<evidence type="ECO:0000256" key="11">
    <source>
        <dbReference type="ARBA" id="ARBA00075330"/>
    </source>
</evidence>
<evidence type="ECO:0000256" key="8">
    <source>
        <dbReference type="ARBA" id="ARBA00050903"/>
    </source>
</evidence>
<evidence type="ECO:0000256" key="14">
    <source>
        <dbReference type="ARBA" id="ARBA00083337"/>
    </source>
</evidence>
<sequence length="216" mass="23888">METPHTQHLSAADYEHVYEPAEDSFLLLDALEADLPFLDALQPRLCVELGSGSGIVITALAKRLTQSTLCLATDINPHACAATKRTASHNGARLDSVRCNLADALRPRSVDLLLFNPPYVVTSDEELQGKEMLAGSPLVYSWAGGQHGRRVTDVLLQQLDGILSPIGVLYLLLLRENKPDEVIQQLIKLNFKAVKCMERRIPGEYLYIIKVTRSIN</sequence>
<dbReference type="PANTHER" id="PTHR45875">
    <property type="entry name" value="METHYLTRANSFERASE N6AMT1"/>
    <property type="match status" value="1"/>
</dbReference>
<evidence type="ECO:0000256" key="15">
    <source>
        <dbReference type="ARBA" id="ARBA00093624"/>
    </source>
</evidence>
<keyword evidence="6" id="KW-0539">Nucleus</keyword>
<dbReference type="GO" id="GO:0005634">
    <property type="term" value="C:nucleus"/>
    <property type="evidence" value="ECO:0007669"/>
    <property type="project" value="UniProtKB-SubCell"/>
</dbReference>
<gene>
    <name evidence="18" type="ORF">KR093_008504</name>
</gene>
<dbReference type="AlphaFoldDB" id="A0AAD4K6Z3"/>
<dbReference type="InterPro" id="IPR007848">
    <property type="entry name" value="Small_mtfrase_dom"/>
</dbReference>
<dbReference type="EMBL" id="JAJJHW010001127">
    <property type="protein sequence ID" value="KAH8378025.1"/>
    <property type="molecule type" value="Genomic_DNA"/>
</dbReference>
<dbReference type="InterPro" id="IPR052190">
    <property type="entry name" value="Euk-Arch_PrmC-MTase"/>
</dbReference>
<evidence type="ECO:0000259" key="17">
    <source>
        <dbReference type="Pfam" id="PF05175"/>
    </source>
</evidence>
<dbReference type="SUPFAM" id="SSF53335">
    <property type="entry name" value="S-adenosyl-L-methionine-dependent methyltransferases"/>
    <property type="match status" value="1"/>
</dbReference>
<dbReference type="GO" id="GO:0035657">
    <property type="term" value="C:eRF1 methyltransferase complex"/>
    <property type="evidence" value="ECO:0007669"/>
    <property type="project" value="TreeGrafter"/>
</dbReference>
<dbReference type="CDD" id="cd02440">
    <property type="entry name" value="AdoMet_MTases"/>
    <property type="match status" value="1"/>
</dbReference>
<feature type="domain" description="Methyltransferase small" evidence="17">
    <location>
        <begin position="34"/>
        <end position="132"/>
    </location>
</feature>
<dbReference type="FunFam" id="3.40.50.150:FF:000077">
    <property type="entry name" value="HemK methyltransferase family member 2"/>
    <property type="match status" value="1"/>
</dbReference>
<comment type="caution">
    <text evidence="18">The sequence shown here is derived from an EMBL/GenBank/DDBJ whole genome shotgun (WGS) entry which is preliminary data.</text>
</comment>
<dbReference type="GO" id="GO:0036009">
    <property type="term" value="F:protein-glutamine N-methyltransferase activity"/>
    <property type="evidence" value="ECO:0007669"/>
    <property type="project" value="UniProtKB-ARBA"/>
</dbReference>
<evidence type="ECO:0000256" key="12">
    <source>
        <dbReference type="ARBA" id="ARBA00076540"/>
    </source>
</evidence>
<comment type="function">
    <text evidence="9">Methyltransferase that can methylate proteins and, to a lower extent, arsenic. Catalytic subunit of a heterodimer with TRMT112, which monomethylates 'Lys-12' of histone H4 (H4K12me1), a modification present at the promoters of numerous genes encoding cell cycle regulators. Catalytic subunit of a heterodimer with TRMT112, which catalyzes N5-methylation of Glu residue of proteins with a Gly-Gln-Xaa-Xaa-Xaa-Arg motif. Methylates ETF1 on 'Gln-185'; ETF1 needs to be complexed to ERF3 in its GTP-bound form to be efficiently methylated. May also play a role in the modulation of arsenic-induced toxicity by mediating the conversion of monomethylarsonous acid (3+) into the less toxic dimethylarsonic acid. It however only plays a limited role in arsenic metabolism compared with AS3MT.</text>
</comment>
<dbReference type="Proteomes" id="UP001200034">
    <property type="component" value="Unassembled WGS sequence"/>
</dbReference>
<comment type="similarity">
    <text evidence="2">Belongs to the eukaryotic/archaeal PrmC-related family.</text>
</comment>
<evidence type="ECO:0000313" key="18">
    <source>
        <dbReference type="EMBL" id="KAH8378025.1"/>
    </source>
</evidence>
<evidence type="ECO:0000256" key="1">
    <source>
        <dbReference type="ARBA" id="ARBA00004123"/>
    </source>
</evidence>
<evidence type="ECO:0000256" key="7">
    <source>
        <dbReference type="ARBA" id="ARBA00048619"/>
    </source>
</evidence>
<organism evidence="18 19">
    <name type="scientific">Drosophila rubida</name>
    <dbReference type="NCBI Taxonomy" id="30044"/>
    <lineage>
        <taxon>Eukaryota</taxon>
        <taxon>Metazoa</taxon>
        <taxon>Ecdysozoa</taxon>
        <taxon>Arthropoda</taxon>
        <taxon>Hexapoda</taxon>
        <taxon>Insecta</taxon>
        <taxon>Pterygota</taxon>
        <taxon>Neoptera</taxon>
        <taxon>Endopterygota</taxon>
        <taxon>Diptera</taxon>
        <taxon>Brachycera</taxon>
        <taxon>Muscomorpha</taxon>
        <taxon>Ephydroidea</taxon>
        <taxon>Drosophilidae</taxon>
        <taxon>Drosophila</taxon>
    </lineage>
</organism>
<evidence type="ECO:0000256" key="10">
    <source>
        <dbReference type="ARBA" id="ARBA00062344"/>
    </source>
</evidence>
<keyword evidence="3" id="KW-0489">Methyltransferase</keyword>
<dbReference type="NCBIfam" id="TIGR00537">
    <property type="entry name" value="hemK_rel_arch"/>
    <property type="match status" value="1"/>
</dbReference>
<keyword evidence="4" id="KW-0808">Transferase</keyword>
<reference evidence="18" key="1">
    <citation type="journal article" date="2021" name="Mol. Ecol. Resour.">
        <title>Phylogenomic analyses of the genus Drosophila reveals genomic signals of climate adaptation.</title>
        <authorList>
            <person name="Li F."/>
            <person name="Rane R.V."/>
            <person name="Luria V."/>
            <person name="Xiong Z."/>
            <person name="Chen J."/>
            <person name="Li Z."/>
            <person name="Catullo R.A."/>
            <person name="Griffin P.C."/>
            <person name="Schiffer M."/>
            <person name="Pearce S."/>
            <person name="Lee S.F."/>
            <person name="McElroy K."/>
            <person name="Stocker A."/>
            <person name="Shirriffs J."/>
            <person name="Cockerell F."/>
            <person name="Coppin C."/>
            <person name="Sgro C.M."/>
            <person name="Karger A."/>
            <person name="Cain J.W."/>
            <person name="Weber J.A."/>
            <person name="Santpere G."/>
            <person name="Kirschner M.W."/>
            <person name="Hoffmann A.A."/>
            <person name="Oakeshott J.G."/>
            <person name="Zhang G."/>
        </authorList>
    </citation>
    <scope>NUCLEOTIDE SEQUENCE</scope>
    <source>
        <strain evidence="18">BGI-SZ-2011g</strain>
    </source>
</reference>
<comment type="catalytic activity">
    <reaction evidence="8">
        <text>methylarsonous acid + S-adenosyl-L-methionine = dimethylarsinate + S-adenosyl-L-homocysteine + 2 H(+)</text>
        <dbReference type="Rhea" id="RHEA:11684"/>
        <dbReference type="ChEBI" id="CHEBI:15378"/>
        <dbReference type="ChEBI" id="CHEBI:16223"/>
        <dbReference type="ChEBI" id="CHEBI:17826"/>
        <dbReference type="ChEBI" id="CHEBI:57856"/>
        <dbReference type="ChEBI" id="CHEBI:59789"/>
    </reaction>
</comment>